<dbReference type="EMBL" id="JACHEF010000008">
    <property type="protein sequence ID" value="MBB6413521.1"/>
    <property type="molecule type" value="Genomic_DNA"/>
</dbReference>
<protein>
    <recommendedName>
        <fullName evidence="4">Resolvase HTH domain-containing protein</fullName>
    </recommendedName>
</protein>
<dbReference type="AlphaFoldDB" id="A0A841PHU5"/>
<feature type="region of interest" description="Disordered" evidence="1">
    <location>
        <begin position="172"/>
        <end position="201"/>
    </location>
</feature>
<evidence type="ECO:0008006" key="4">
    <source>
        <dbReference type="Google" id="ProtNLM"/>
    </source>
</evidence>
<comment type="caution">
    <text evidence="2">The sequence shown here is derived from an EMBL/GenBank/DDBJ whole genome shotgun (WGS) entry which is preliminary data.</text>
</comment>
<reference evidence="2 3" key="1">
    <citation type="submission" date="2020-08" db="EMBL/GenBank/DDBJ databases">
        <title>Genomic Encyclopedia of Type Strains, Phase IV (KMG-IV): sequencing the most valuable type-strain genomes for metagenomic binning, comparative biology and taxonomic classification.</title>
        <authorList>
            <person name="Goeker M."/>
        </authorList>
    </citation>
    <scope>NUCLEOTIDE SEQUENCE [LARGE SCALE GENOMIC DNA]</scope>
    <source>
        <strain evidence="2 3">DSM 100039</strain>
    </source>
</reference>
<evidence type="ECO:0000256" key="1">
    <source>
        <dbReference type="SAM" id="MobiDB-lite"/>
    </source>
</evidence>
<accession>A0A841PHU5</accession>
<evidence type="ECO:0000313" key="3">
    <source>
        <dbReference type="Proteomes" id="UP000556329"/>
    </source>
</evidence>
<feature type="compositionally biased region" description="Basic and acidic residues" evidence="1">
    <location>
        <begin position="172"/>
        <end position="187"/>
    </location>
</feature>
<gene>
    <name evidence="2" type="ORF">HNQ71_006225</name>
</gene>
<organism evidence="2 3">
    <name type="scientific">Mesorhizobium sangaii</name>
    <dbReference type="NCBI Taxonomy" id="505389"/>
    <lineage>
        <taxon>Bacteria</taxon>
        <taxon>Pseudomonadati</taxon>
        <taxon>Pseudomonadota</taxon>
        <taxon>Alphaproteobacteria</taxon>
        <taxon>Hyphomicrobiales</taxon>
        <taxon>Phyllobacteriaceae</taxon>
        <taxon>Mesorhizobium</taxon>
    </lineage>
</organism>
<proteinExistence type="predicted"/>
<name>A0A841PHU5_9HYPH</name>
<dbReference type="RefSeq" id="WP_184877412.1">
    <property type="nucleotide sequence ID" value="NZ_JACHEF010000008.1"/>
</dbReference>
<dbReference type="Proteomes" id="UP000556329">
    <property type="component" value="Unassembled WGS sequence"/>
</dbReference>
<evidence type="ECO:0000313" key="2">
    <source>
        <dbReference type="EMBL" id="MBB6413521.1"/>
    </source>
</evidence>
<keyword evidence="3" id="KW-1185">Reference proteome</keyword>
<sequence>MSHTSHPEGVFSVSLRLSKPSRAHVSVAKCREIGGMWMAKRGRKPKLSIARAKQALEKSGSIRTIAAKMLAVHRSTLCSFMNKHPSLQAFADDIEEVLKDDAEDQVIKAIRAGDMPTVRWYMELKGKDRGYVRRVESTGSGGGPVEVQQKHDLSGYSDEELEQMLAIAEAREKREALRKSEAHREGKAALTREQMPGQRGS</sequence>